<feature type="region of interest" description="Disordered" evidence="4">
    <location>
        <begin position="1"/>
        <end position="23"/>
    </location>
</feature>
<evidence type="ECO:0000256" key="3">
    <source>
        <dbReference type="HAMAP-Rule" id="MF_00187"/>
    </source>
</evidence>
<dbReference type="Proteomes" id="UP000644693">
    <property type="component" value="Unassembled WGS sequence"/>
</dbReference>
<dbReference type="AlphaFoldDB" id="A0A918XHK8"/>
<evidence type="ECO:0000313" key="6">
    <source>
        <dbReference type="Proteomes" id="UP000644693"/>
    </source>
</evidence>
<keyword evidence="6" id="KW-1185">Reference proteome</keyword>
<comment type="function">
    <text evidence="3">Required for formate dehydrogenase (FDH) activity. Acts as a sulfur carrier protein that transfers sulfur from IscS to the molybdenum cofactor prior to its insertion into FDH.</text>
</comment>
<organism evidence="5 6">
    <name type="scientific">Parahalioglobus pacificus</name>
    <dbReference type="NCBI Taxonomy" id="930806"/>
    <lineage>
        <taxon>Bacteria</taxon>
        <taxon>Pseudomonadati</taxon>
        <taxon>Pseudomonadota</taxon>
        <taxon>Gammaproteobacteria</taxon>
        <taxon>Cellvibrionales</taxon>
        <taxon>Halieaceae</taxon>
        <taxon>Parahalioglobus</taxon>
    </lineage>
</organism>
<dbReference type="PANTHER" id="PTHR30592">
    <property type="entry name" value="FORMATE DEHYDROGENASE"/>
    <property type="match status" value="1"/>
</dbReference>
<proteinExistence type="inferred from homology"/>
<evidence type="ECO:0000313" key="5">
    <source>
        <dbReference type="EMBL" id="GHD31629.1"/>
    </source>
</evidence>
<dbReference type="Gene3D" id="3.40.140.10">
    <property type="entry name" value="Cytidine Deaminase, domain 2"/>
    <property type="match status" value="1"/>
</dbReference>
<dbReference type="GO" id="GO:0016783">
    <property type="term" value="F:sulfurtransferase activity"/>
    <property type="evidence" value="ECO:0007669"/>
    <property type="project" value="InterPro"/>
</dbReference>
<keyword evidence="2 3" id="KW-0501">Molybdenum cofactor biosynthesis</keyword>
<sequence length="275" mass="28582">MGNTPGAIDVPATFSGSDSPSDDPVVDETAVALVYNGISHVVMMATATDLEDFALGFSLSEGILSSPDQLYGVSVHAQPLGLEVRLEVASAVEAALKERRRNLAGRTGCGLCGAESLEQAISVPQPVQSSLTVPPAAFAQAVTTLTARQPLRDATGASHGAAFCSPSGEVLCVREDVGRHNALDKLLGALQCEHRQDEGFVLVTSRASYEMVAKTAAANIPVLAAVSAPTSLAVEHAQRSGLTLVARVSERRHTVYTHPNRVSGAAEERACDAGN</sequence>
<dbReference type="GO" id="GO:0005737">
    <property type="term" value="C:cytoplasm"/>
    <property type="evidence" value="ECO:0007669"/>
    <property type="project" value="UniProtKB-SubCell"/>
</dbReference>
<dbReference type="PANTHER" id="PTHR30592:SF1">
    <property type="entry name" value="SULFUR CARRIER PROTEIN FDHD"/>
    <property type="match status" value="1"/>
</dbReference>
<comment type="caution">
    <text evidence="5">The sequence shown here is derived from an EMBL/GenBank/DDBJ whole genome shotgun (WGS) entry which is preliminary data.</text>
</comment>
<gene>
    <name evidence="3 5" type="primary">fdhD</name>
    <name evidence="5" type="ORF">GCM10007053_14880</name>
</gene>
<reference evidence="5" key="1">
    <citation type="journal article" date="2014" name="Int. J. Syst. Evol. Microbiol.">
        <title>Complete genome sequence of Corynebacterium casei LMG S-19264T (=DSM 44701T), isolated from a smear-ripened cheese.</title>
        <authorList>
            <consortium name="US DOE Joint Genome Institute (JGI-PGF)"/>
            <person name="Walter F."/>
            <person name="Albersmeier A."/>
            <person name="Kalinowski J."/>
            <person name="Ruckert C."/>
        </authorList>
    </citation>
    <scope>NUCLEOTIDE SEQUENCE</scope>
    <source>
        <strain evidence="5">KCTC 23430</strain>
    </source>
</reference>
<accession>A0A918XHK8</accession>
<reference evidence="5" key="2">
    <citation type="submission" date="2020-09" db="EMBL/GenBank/DDBJ databases">
        <authorList>
            <person name="Sun Q."/>
            <person name="Kim S."/>
        </authorList>
    </citation>
    <scope>NUCLEOTIDE SEQUENCE</scope>
    <source>
        <strain evidence="5">KCTC 23430</strain>
    </source>
</reference>
<dbReference type="SUPFAM" id="SSF53927">
    <property type="entry name" value="Cytidine deaminase-like"/>
    <property type="match status" value="1"/>
</dbReference>
<dbReference type="NCBIfam" id="TIGR00129">
    <property type="entry name" value="fdhD_narQ"/>
    <property type="match status" value="1"/>
</dbReference>
<comment type="subcellular location">
    <subcellularLocation>
        <location evidence="3">Cytoplasm</location>
    </subcellularLocation>
</comment>
<name>A0A918XHK8_9GAMM</name>
<dbReference type="Pfam" id="PF02634">
    <property type="entry name" value="FdhD-NarQ"/>
    <property type="match status" value="1"/>
</dbReference>
<dbReference type="RefSeq" id="WP_189476764.1">
    <property type="nucleotide sequence ID" value="NZ_BMYM01000001.1"/>
</dbReference>
<evidence type="ECO:0000256" key="1">
    <source>
        <dbReference type="ARBA" id="ARBA00022490"/>
    </source>
</evidence>
<evidence type="ECO:0000256" key="2">
    <source>
        <dbReference type="ARBA" id="ARBA00023150"/>
    </source>
</evidence>
<dbReference type="GO" id="GO:0097163">
    <property type="term" value="F:sulfur carrier activity"/>
    <property type="evidence" value="ECO:0007669"/>
    <property type="project" value="UniProtKB-UniRule"/>
</dbReference>
<dbReference type="InterPro" id="IPR016193">
    <property type="entry name" value="Cytidine_deaminase-like"/>
</dbReference>
<evidence type="ECO:0000256" key="4">
    <source>
        <dbReference type="SAM" id="MobiDB-lite"/>
    </source>
</evidence>
<dbReference type="EMBL" id="BMYM01000001">
    <property type="protein sequence ID" value="GHD31629.1"/>
    <property type="molecule type" value="Genomic_DNA"/>
</dbReference>
<comment type="similarity">
    <text evidence="3">Belongs to the FdhD family.</text>
</comment>
<dbReference type="PIRSF" id="PIRSF015626">
    <property type="entry name" value="FdhD"/>
    <property type="match status" value="1"/>
</dbReference>
<keyword evidence="1 3" id="KW-0963">Cytoplasm</keyword>
<dbReference type="InterPro" id="IPR003786">
    <property type="entry name" value="FdhD"/>
</dbReference>
<dbReference type="GO" id="GO:0006777">
    <property type="term" value="P:Mo-molybdopterin cofactor biosynthetic process"/>
    <property type="evidence" value="ECO:0007669"/>
    <property type="project" value="UniProtKB-UniRule"/>
</dbReference>
<feature type="active site" description="Cysteine persulfide intermediate" evidence="3">
    <location>
        <position position="109"/>
    </location>
</feature>
<dbReference type="HAMAP" id="MF_00187">
    <property type="entry name" value="FdhD"/>
    <property type="match status" value="1"/>
</dbReference>
<dbReference type="Gene3D" id="3.10.20.10">
    <property type="match status" value="1"/>
</dbReference>
<comment type="caution">
    <text evidence="3">Lacks conserved residue(s) required for the propagation of feature annotation.</text>
</comment>
<protein>
    <recommendedName>
        <fullName evidence="3">Sulfur carrier protein FdhD</fullName>
    </recommendedName>
</protein>